<evidence type="ECO:0000259" key="7">
    <source>
        <dbReference type="Pfam" id="PF00652"/>
    </source>
</evidence>
<keyword evidence="6" id="KW-0812">Transmembrane</keyword>
<evidence type="ECO:0000256" key="5">
    <source>
        <dbReference type="SAM" id="MobiDB-lite"/>
    </source>
</evidence>
<dbReference type="GO" id="GO:0005794">
    <property type="term" value="C:Golgi apparatus"/>
    <property type="evidence" value="ECO:0007669"/>
    <property type="project" value="TreeGrafter"/>
</dbReference>
<dbReference type="Proteomes" id="UP000053676">
    <property type="component" value="Unassembled WGS sequence"/>
</dbReference>
<dbReference type="KEGG" id="nai:NECAME_15938"/>
<feature type="domain" description="Ricin B lectin" evidence="7">
    <location>
        <begin position="269"/>
        <end position="353"/>
    </location>
</feature>
<dbReference type="Gene3D" id="1.10.8.460">
    <property type="entry name" value="ppGaNTase-T1 linker domain-like"/>
    <property type="match status" value="1"/>
</dbReference>
<dbReference type="InterPro" id="IPR029044">
    <property type="entry name" value="Nucleotide-diphossugar_trans"/>
</dbReference>
<evidence type="ECO:0000256" key="4">
    <source>
        <dbReference type="ARBA" id="ARBA00023211"/>
    </source>
</evidence>
<dbReference type="GO" id="GO:0030246">
    <property type="term" value="F:carbohydrate binding"/>
    <property type="evidence" value="ECO:0007669"/>
    <property type="project" value="UniProtKB-KW"/>
</dbReference>
<keyword evidence="4" id="KW-0464">Manganese</keyword>
<name>W2SFD4_NECAM</name>
<dbReference type="OrthoDB" id="5988548at2759"/>
<evidence type="ECO:0000256" key="2">
    <source>
        <dbReference type="ARBA" id="ARBA00022734"/>
    </source>
</evidence>
<dbReference type="PANTHER" id="PTHR11675">
    <property type="entry name" value="N-ACETYLGALACTOSAMINYLTRANSFERASE"/>
    <property type="match status" value="1"/>
</dbReference>
<dbReference type="Gene3D" id="2.80.10.50">
    <property type="match status" value="1"/>
</dbReference>
<comment type="cofactor">
    <cofactor evidence="1">
        <name>Mn(2+)</name>
        <dbReference type="ChEBI" id="CHEBI:29035"/>
    </cofactor>
</comment>
<accession>W2SFD4</accession>
<dbReference type="InterPro" id="IPR000772">
    <property type="entry name" value="Ricin_B_lectin"/>
</dbReference>
<evidence type="ECO:0000313" key="9">
    <source>
        <dbReference type="Proteomes" id="UP000053676"/>
    </source>
</evidence>
<organism evidence="8 9">
    <name type="scientific">Necator americanus</name>
    <name type="common">Human hookworm</name>
    <dbReference type="NCBI Taxonomy" id="51031"/>
    <lineage>
        <taxon>Eukaryota</taxon>
        <taxon>Metazoa</taxon>
        <taxon>Ecdysozoa</taxon>
        <taxon>Nematoda</taxon>
        <taxon>Chromadorea</taxon>
        <taxon>Rhabditida</taxon>
        <taxon>Rhabditina</taxon>
        <taxon>Rhabditomorpha</taxon>
        <taxon>Strongyloidea</taxon>
        <taxon>Ancylostomatidae</taxon>
        <taxon>Bunostominae</taxon>
        <taxon>Necator</taxon>
    </lineage>
</organism>
<reference evidence="9" key="1">
    <citation type="journal article" date="2014" name="Nat. Genet.">
        <title>Genome of the human hookworm Necator americanus.</title>
        <authorList>
            <person name="Tang Y.T."/>
            <person name="Gao X."/>
            <person name="Rosa B.A."/>
            <person name="Abubucker S."/>
            <person name="Hallsworth-Pepin K."/>
            <person name="Martin J."/>
            <person name="Tyagi R."/>
            <person name="Heizer E."/>
            <person name="Zhang X."/>
            <person name="Bhonagiri-Palsikar V."/>
            <person name="Minx P."/>
            <person name="Warren W.C."/>
            <person name="Wang Q."/>
            <person name="Zhan B."/>
            <person name="Hotez P.J."/>
            <person name="Sternberg P.W."/>
            <person name="Dougall A."/>
            <person name="Gaze S.T."/>
            <person name="Mulvenna J."/>
            <person name="Sotillo J."/>
            <person name="Ranganathan S."/>
            <person name="Rabelo E.M."/>
            <person name="Wilson R.K."/>
            <person name="Felgner P.L."/>
            <person name="Bethony J."/>
            <person name="Hawdon J.M."/>
            <person name="Gasser R.B."/>
            <person name="Loukas A."/>
            <person name="Mitreva M."/>
        </authorList>
    </citation>
    <scope>NUCLEOTIDE SEQUENCE [LARGE SCALE GENOMIC DNA]</scope>
</reference>
<sequence length="372" mass="43593">MLPMYKNRRKLRKFLHYLLFLLTFLLIWCTLTIIILYIQDAFRQMIEPSPPVAEHRNSRAVQVVVGHYNGNLPQEKLRNLTSEEINANNYNPIHGWGEGGKAVRLTKEEEILSDETFSINQFSIFVSDRIALNRTLGDYRKPSCRSKKYRTFLKYPVLDEAVRAYSVPVKIIRTKDRVGLIRARLMGAQVLDGNMIRVAEVWMDEWKYLFYKLAPQTAKLRTLVDMSERMELRRRLQCKSFKWYLTNVFTDHHMPMDGDFFGRISVGKTKPYCIVNRPGEPGTKKNRLNMSPCTLGSDHWQFWIYTAEGRLKSDEHMCLSANQVIHTNGEWAVQLKECAGYENEGWDYNRREEKEGKDITNNQSYVGELTKE</sequence>
<keyword evidence="6" id="KW-1133">Transmembrane helix</keyword>
<dbReference type="Gene3D" id="3.90.550.10">
    <property type="entry name" value="Spore Coat Polysaccharide Biosynthesis Protein SpsA, Chain A"/>
    <property type="match status" value="1"/>
</dbReference>
<evidence type="ECO:0000256" key="3">
    <source>
        <dbReference type="ARBA" id="ARBA00023157"/>
    </source>
</evidence>
<feature type="transmembrane region" description="Helical" evidence="6">
    <location>
        <begin position="14"/>
        <end position="38"/>
    </location>
</feature>
<keyword evidence="6" id="KW-0472">Membrane</keyword>
<protein>
    <recommendedName>
        <fullName evidence="7">Ricin B lectin domain-containing protein</fullName>
    </recommendedName>
</protein>
<dbReference type="GO" id="GO:0004653">
    <property type="term" value="F:polypeptide N-acetylgalactosaminyltransferase activity"/>
    <property type="evidence" value="ECO:0007669"/>
    <property type="project" value="TreeGrafter"/>
</dbReference>
<dbReference type="GO" id="GO:0006493">
    <property type="term" value="P:protein O-linked glycosylation"/>
    <property type="evidence" value="ECO:0007669"/>
    <property type="project" value="TreeGrafter"/>
</dbReference>
<dbReference type="InterPro" id="IPR035992">
    <property type="entry name" value="Ricin_B-like_lectins"/>
</dbReference>
<dbReference type="Pfam" id="PF00652">
    <property type="entry name" value="Ricin_B_lectin"/>
    <property type="match status" value="1"/>
</dbReference>
<keyword evidence="9" id="KW-1185">Reference proteome</keyword>
<dbReference type="SUPFAM" id="SSF50370">
    <property type="entry name" value="Ricin B-like lectins"/>
    <property type="match status" value="1"/>
</dbReference>
<dbReference type="AlphaFoldDB" id="W2SFD4"/>
<gene>
    <name evidence="8" type="ORF">NECAME_15938</name>
</gene>
<dbReference type="STRING" id="51031.W2SFD4"/>
<keyword evidence="2" id="KW-0430">Lectin</keyword>
<dbReference type="PANTHER" id="PTHR11675:SF118">
    <property type="entry name" value="POLYPEPTIDE N-ACETYLGALACTOSAMINYLTRANSFERASE 3"/>
    <property type="match status" value="1"/>
</dbReference>
<dbReference type="EMBL" id="KI669302">
    <property type="protein sequence ID" value="ETN68238.1"/>
    <property type="molecule type" value="Genomic_DNA"/>
</dbReference>
<evidence type="ECO:0000313" key="8">
    <source>
        <dbReference type="EMBL" id="ETN68238.1"/>
    </source>
</evidence>
<dbReference type="PROSITE" id="PS50231">
    <property type="entry name" value="RICIN_B_LECTIN"/>
    <property type="match status" value="1"/>
</dbReference>
<proteinExistence type="predicted"/>
<feature type="region of interest" description="Disordered" evidence="5">
    <location>
        <begin position="353"/>
        <end position="372"/>
    </location>
</feature>
<evidence type="ECO:0000256" key="6">
    <source>
        <dbReference type="SAM" id="Phobius"/>
    </source>
</evidence>
<evidence type="ECO:0000256" key="1">
    <source>
        <dbReference type="ARBA" id="ARBA00001936"/>
    </source>
</evidence>
<keyword evidence="3" id="KW-1015">Disulfide bond</keyword>